<evidence type="ECO:0000256" key="4">
    <source>
        <dbReference type="ARBA" id="ARBA00023125"/>
    </source>
</evidence>
<dbReference type="Gene3D" id="4.10.240.10">
    <property type="entry name" value="Zn(2)-C6 fungal-type DNA-binding domain"/>
    <property type="match status" value="1"/>
</dbReference>
<dbReference type="PROSITE" id="PS50048">
    <property type="entry name" value="ZN2_CY6_FUNGAL_2"/>
    <property type="match status" value="1"/>
</dbReference>
<evidence type="ECO:0000256" key="2">
    <source>
        <dbReference type="ARBA" id="ARBA00022723"/>
    </source>
</evidence>
<feature type="compositionally biased region" description="Polar residues" evidence="7">
    <location>
        <begin position="133"/>
        <end position="142"/>
    </location>
</feature>
<keyword evidence="10" id="KW-1185">Reference proteome</keyword>
<evidence type="ECO:0000259" key="8">
    <source>
        <dbReference type="PROSITE" id="PS50048"/>
    </source>
</evidence>
<evidence type="ECO:0000256" key="3">
    <source>
        <dbReference type="ARBA" id="ARBA00023015"/>
    </source>
</evidence>
<organism evidence="9 10">
    <name type="scientific">Penicillium chrysogenum</name>
    <name type="common">Penicillium notatum</name>
    <dbReference type="NCBI Taxonomy" id="5076"/>
    <lineage>
        <taxon>Eukaryota</taxon>
        <taxon>Fungi</taxon>
        <taxon>Dikarya</taxon>
        <taxon>Ascomycota</taxon>
        <taxon>Pezizomycotina</taxon>
        <taxon>Eurotiomycetes</taxon>
        <taxon>Eurotiomycetidae</taxon>
        <taxon>Eurotiales</taxon>
        <taxon>Aspergillaceae</taxon>
        <taxon>Penicillium</taxon>
        <taxon>Penicillium chrysogenum species complex</taxon>
    </lineage>
</organism>
<name>A0ABQ8W5U9_PENCH</name>
<dbReference type="InterPro" id="IPR007219">
    <property type="entry name" value="XnlR_reg_dom"/>
</dbReference>
<dbReference type="PANTHER" id="PTHR31845">
    <property type="entry name" value="FINGER DOMAIN PROTEIN, PUTATIVE-RELATED"/>
    <property type="match status" value="1"/>
</dbReference>
<keyword evidence="2" id="KW-0479">Metal-binding</keyword>
<dbReference type="PROSITE" id="PS00463">
    <property type="entry name" value="ZN2_CY6_FUNGAL_1"/>
    <property type="match status" value="1"/>
</dbReference>
<feature type="region of interest" description="Disordered" evidence="7">
    <location>
        <begin position="110"/>
        <end position="143"/>
    </location>
</feature>
<evidence type="ECO:0000256" key="1">
    <source>
        <dbReference type="ARBA" id="ARBA00004123"/>
    </source>
</evidence>
<feature type="region of interest" description="Disordered" evidence="7">
    <location>
        <begin position="1"/>
        <end position="24"/>
    </location>
</feature>
<keyword evidence="3" id="KW-0805">Transcription regulation</keyword>
<protein>
    <recommendedName>
        <fullName evidence="8">Zn(2)-C6 fungal-type domain-containing protein</fullName>
    </recommendedName>
</protein>
<dbReference type="CDD" id="cd00067">
    <property type="entry name" value="GAL4"/>
    <property type="match status" value="1"/>
</dbReference>
<keyword evidence="6" id="KW-0539">Nucleus</keyword>
<dbReference type="EMBL" id="JAPVEB010000010">
    <property type="protein sequence ID" value="KAJ5255555.1"/>
    <property type="molecule type" value="Genomic_DNA"/>
</dbReference>
<dbReference type="Pfam" id="PF04082">
    <property type="entry name" value="Fungal_trans"/>
    <property type="match status" value="1"/>
</dbReference>
<evidence type="ECO:0000256" key="7">
    <source>
        <dbReference type="SAM" id="MobiDB-lite"/>
    </source>
</evidence>
<accession>A0ABQ8W5U9</accession>
<dbReference type="CDD" id="cd12148">
    <property type="entry name" value="fungal_TF_MHR"/>
    <property type="match status" value="1"/>
</dbReference>
<dbReference type="Pfam" id="PF00172">
    <property type="entry name" value="Zn_clus"/>
    <property type="match status" value="1"/>
</dbReference>
<dbReference type="InterPro" id="IPR051089">
    <property type="entry name" value="prtT"/>
</dbReference>
<dbReference type="Proteomes" id="UP001220256">
    <property type="component" value="Unassembled WGS sequence"/>
</dbReference>
<dbReference type="InterPro" id="IPR001138">
    <property type="entry name" value="Zn2Cys6_DnaBD"/>
</dbReference>
<dbReference type="InterPro" id="IPR036864">
    <property type="entry name" value="Zn2-C6_fun-type_DNA-bd_sf"/>
</dbReference>
<proteinExistence type="predicted"/>
<sequence>MDTTPLKRSPDDAGFGSPRENKARSVPKISKARACAECKRHKIRCEFRAGETTCTKCTRSGIKCVVNDFSQKFVDDDVIWKSQANATMNQLQAAVSHLLRQAGLPELSTYAPGDTLNDPSPAASYHGHHPSVDRSQTQTSRQEGLGVVMDVTREPSPEQDLQDPELVPAPMRSLYEVTKLRNLRNNHVEAPKQTLLEEDFISRRLISLHEAEELFAYFSRTMNQLLWGGIILVHRDLTSVRRASTLLSAAVLTVAALHIPNRTETLNRCYSEYVSLVSNMALTRAHTLDDIRGLCVGAFWLSELSWKLSGHAVRIATEMGLHQSYQRLTRGHTDQYERAQLWYLLYVCDHHFSIAYGRPPVIHEDVVIRNYETFLALPMVVPGDIRLLAQVALFMILTEAYRMFGSDTEQALTDEDFGQLRVYNVAVDQWRLLWQPRSADSAYVRTYPSKGVVLHYHFAKFQLNSLALRALSPSNTPVFSMDRKESANIAISSAMACLNMVLEEPDIRDAIVGVPIFTHTMVTFSAVFLLKVAINWNTAYLSINSRQVRRLVERVIELMNCVSAGERHLTRHIARGLGKMLERFDSWEAAWQFQGSNDTAVEGRDVPGGANAMAQGFPPPDLIYGMVGTYGFGLDENLLDPSMADFDFLAQ</sequence>
<reference evidence="9 10" key="1">
    <citation type="journal article" date="2023" name="IMA Fungus">
        <title>Comparative genomic study of the Penicillium genus elucidates a diverse pangenome and 15 lateral gene transfer events.</title>
        <authorList>
            <person name="Petersen C."/>
            <person name="Sorensen T."/>
            <person name="Nielsen M.R."/>
            <person name="Sondergaard T.E."/>
            <person name="Sorensen J.L."/>
            <person name="Fitzpatrick D.A."/>
            <person name="Frisvad J.C."/>
            <person name="Nielsen K.L."/>
        </authorList>
    </citation>
    <scope>NUCLEOTIDE SEQUENCE [LARGE SCALE GENOMIC DNA]</scope>
    <source>
        <strain evidence="9 10">IBT 3361</strain>
    </source>
</reference>
<dbReference type="SUPFAM" id="SSF57701">
    <property type="entry name" value="Zn2/Cys6 DNA-binding domain"/>
    <property type="match status" value="1"/>
</dbReference>
<keyword evidence="5" id="KW-0804">Transcription</keyword>
<evidence type="ECO:0000313" key="9">
    <source>
        <dbReference type="EMBL" id="KAJ5255555.1"/>
    </source>
</evidence>
<dbReference type="SMART" id="SM00066">
    <property type="entry name" value="GAL4"/>
    <property type="match status" value="1"/>
</dbReference>
<gene>
    <name evidence="9" type="ORF">N7505_010706</name>
</gene>
<comment type="caution">
    <text evidence="9">The sequence shown here is derived from an EMBL/GenBank/DDBJ whole genome shotgun (WGS) entry which is preliminary data.</text>
</comment>
<dbReference type="PANTHER" id="PTHR31845:SF17">
    <property type="entry name" value="ZN(II)2CYS6 TRANSCRIPTION FACTOR (EUROFUNG)"/>
    <property type="match status" value="1"/>
</dbReference>
<keyword evidence="4" id="KW-0238">DNA-binding</keyword>
<feature type="domain" description="Zn(2)-C6 fungal-type" evidence="8">
    <location>
        <begin position="34"/>
        <end position="66"/>
    </location>
</feature>
<evidence type="ECO:0000256" key="6">
    <source>
        <dbReference type="ARBA" id="ARBA00023242"/>
    </source>
</evidence>
<dbReference type="SMART" id="SM00906">
    <property type="entry name" value="Fungal_trans"/>
    <property type="match status" value="1"/>
</dbReference>
<evidence type="ECO:0000313" key="10">
    <source>
        <dbReference type="Proteomes" id="UP001220256"/>
    </source>
</evidence>
<evidence type="ECO:0000256" key="5">
    <source>
        <dbReference type="ARBA" id="ARBA00023163"/>
    </source>
</evidence>
<comment type="subcellular location">
    <subcellularLocation>
        <location evidence="1">Nucleus</location>
    </subcellularLocation>
</comment>